<dbReference type="HOGENOM" id="CLU_499621_0_0_1"/>
<proteinExistence type="predicted"/>
<accession>S8ACN4</accession>
<evidence type="ECO:0000256" key="1">
    <source>
        <dbReference type="SAM" id="MobiDB-lite"/>
    </source>
</evidence>
<feature type="compositionally biased region" description="Basic residues" evidence="1">
    <location>
        <begin position="1"/>
        <end position="18"/>
    </location>
</feature>
<reference evidence="3 4" key="1">
    <citation type="journal article" date="2013" name="PLoS Genet.">
        <title>Genomic mechanisms accounting for the adaptation to parasitism in nematode-trapping fungi.</title>
        <authorList>
            <person name="Meerupati T."/>
            <person name="Andersson K.M."/>
            <person name="Friman E."/>
            <person name="Kumar D."/>
            <person name="Tunlid A."/>
            <person name="Ahren D."/>
        </authorList>
    </citation>
    <scope>NUCLEOTIDE SEQUENCE [LARGE SCALE GENOMIC DNA]</scope>
    <source>
        <strain evidence="3 4">CBS 200.50</strain>
    </source>
</reference>
<feature type="region of interest" description="Disordered" evidence="1">
    <location>
        <begin position="1"/>
        <end position="238"/>
    </location>
</feature>
<protein>
    <recommendedName>
        <fullName evidence="2">ASX DEUBAD domain-containing protein</fullName>
    </recommendedName>
</protein>
<feature type="compositionally biased region" description="Basic and acidic residues" evidence="1">
    <location>
        <begin position="141"/>
        <end position="155"/>
    </location>
</feature>
<organism evidence="3 4">
    <name type="scientific">Dactylellina haptotyla (strain CBS 200.50)</name>
    <name type="common">Nematode-trapping fungus</name>
    <name type="synonym">Monacrosporium haptotylum</name>
    <dbReference type="NCBI Taxonomy" id="1284197"/>
    <lineage>
        <taxon>Eukaryota</taxon>
        <taxon>Fungi</taxon>
        <taxon>Dikarya</taxon>
        <taxon>Ascomycota</taxon>
        <taxon>Pezizomycotina</taxon>
        <taxon>Orbiliomycetes</taxon>
        <taxon>Orbiliales</taxon>
        <taxon>Orbiliaceae</taxon>
        <taxon>Dactylellina</taxon>
    </lineage>
</organism>
<dbReference type="InterPro" id="IPR028020">
    <property type="entry name" value="ASX_DEUBAD_dom"/>
</dbReference>
<feature type="compositionally biased region" description="Low complexity" evidence="1">
    <location>
        <begin position="221"/>
        <end position="238"/>
    </location>
</feature>
<sequence>MVQRKRTAGSAAKRKSRGPQKSSEPPESDVHNAEDAAAAVPADLGSQLEQPVTSTLPRKRAKTTYPIPKTNGGQDDTLKDGSMDHAPSSNNALLENDTIVVARHPVVDKPKTQQMVDSKAAGEQDGSPPDTVMRDQSPTDEVSHKLGDVDIETPRKRIQPTPVARTTRSTRSRPNDADVEMADELAAMTSTEPRRSGRSRKTNTTYDEDKYLDAAQKSLEQPKPQKAPPKAKAAGKAAKTGVWSAQHLLTSKRSKIINAECNAIFNESTWGLFSEEEKQELLSLLHPIDKEITDPDQDPDALPPRIPSPLLWQNLNNDAFRSAFAELQDDLSTGAYEPSYVKKAEEAMRLRLGSMADAVDNMKNKEFEEYWGQKQAVFFGDAGLSANVTLYELCQHKMLKQGDVFEYKRTFQKGLTVEKVCELSKIDLVEESAGVRKKKDACTLTFRYPAGTNKFLSGKRGGDNDVDAMGESSSGENQDGDKDVSIQVNSLAQLEVAILDEDGTVKASDPEKYKQYPNSNAWKQFMVRRNDEFLGSTFMIRQHYFEKIAAKQ</sequence>
<dbReference type="EMBL" id="AQGS01000285">
    <property type="protein sequence ID" value="EPS40689.1"/>
    <property type="molecule type" value="Genomic_DNA"/>
</dbReference>
<feature type="region of interest" description="Disordered" evidence="1">
    <location>
        <begin position="457"/>
        <end position="482"/>
    </location>
</feature>
<dbReference type="AlphaFoldDB" id="S8ACN4"/>
<reference evidence="4" key="2">
    <citation type="submission" date="2013-04" db="EMBL/GenBank/DDBJ databases">
        <title>Genomic mechanisms accounting for the adaptation to parasitism in nematode-trapping fungi.</title>
        <authorList>
            <person name="Ahren D.G."/>
        </authorList>
    </citation>
    <scope>NUCLEOTIDE SEQUENCE [LARGE SCALE GENOMIC DNA]</scope>
    <source>
        <strain evidence="4">CBS 200.50</strain>
    </source>
</reference>
<evidence type="ECO:0000259" key="2">
    <source>
        <dbReference type="Pfam" id="PF13919"/>
    </source>
</evidence>
<evidence type="ECO:0000313" key="3">
    <source>
        <dbReference type="EMBL" id="EPS40689.1"/>
    </source>
</evidence>
<dbReference type="Pfam" id="PF13919">
    <property type="entry name" value="ASXH"/>
    <property type="match status" value="1"/>
</dbReference>
<name>S8ACN4_DACHA</name>
<comment type="caution">
    <text evidence="3">The sequence shown here is derived from an EMBL/GenBank/DDBJ whole genome shotgun (WGS) entry which is preliminary data.</text>
</comment>
<dbReference type="OMA" id="KQAVFFG"/>
<gene>
    <name evidence="3" type="ORF">H072_5484</name>
</gene>
<dbReference type="Proteomes" id="UP000015100">
    <property type="component" value="Unassembled WGS sequence"/>
</dbReference>
<feature type="domain" description="ASX DEUBAD" evidence="2">
    <location>
        <begin position="235"/>
        <end position="373"/>
    </location>
</feature>
<evidence type="ECO:0000313" key="4">
    <source>
        <dbReference type="Proteomes" id="UP000015100"/>
    </source>
</evidence>
<dbReference type="OrthoDB" id="2289918at2759"/>
<dbReference type="eggNOG" id="ENOG502S5GG">
    <property type="taxonomic scope" value="Eukaryota"/>
</dbReference>
<keyword evidence="4" id="KW-1185">Reference proteome</keyword>
<feature type="compositionally biased region" description="Polar residues" evidence="1">
    <location>
        <begin position="47"/>
        <end position="56"/>
    </location>
</feature>
<dbReference type="STRING" id="1284197.S8ACN4"/>